<dbReference type="Proteomes" id="UP000234681">
    <property type="component" value="Chromosome 19"/>
</dbReference>
<reference evidence="3" key="1">
    <citation type="submission" date="2005-09" db="EMBL/GenBank/DDBJ databases">
        <authorList>
            <person name="Mural R.J."/>
            <person name="Li P.W."/>
            <person name="Adams M.D."/>
            <person name="Amanatides P.G."/>
            <person name="Baden-Tillson H."/>
            <person name="Barnstead M."/>
            <person name="Chin S.H."/>
            <person name="Dew I."/>
            <person name="Evans C.A."/>
            <person name="Ferriera S."/>
            <person name="Flanigan M."/>
            <person name="Fosler C."/>
            <person name="Glodek A."/>
            <person name="Gu Z."/>
            <person name="Holt R.A."/>
            <person name="Jennings D."/>
            <person name="Kraft C.L."/>
            <person name="Lu F."/>
            <person name="Nguyen T."/>
            <person name="Nusskern D.R."/>
            <person name="Pfannkoch C.M."/>
            <person name="Sitter C."/>
            <person name="Sutton G.G."/>
            <person name="Venter J.C."/>
            <person name="Wang Z."/>
            <person name="Woodage T."/>
            <person name="Zheng X.H."/>
            <person name="Zhong F."/>
        </authorList>
    </citation>
    <scope>NUCLEOTIDE SEQUENCE [LARGE SCALE GENOMIC DNA]</scope>
    <source>
        <strain>BN</strain>
        <strain evidence="3">Sprague-Dawley</strain>
    </source>
</reference>
<evidence type="ECO:0000313" key="3">
    <source>
        <dbReference type="Proteomes" id="UP000234681"/>
    </source>
</evidence>
<organism evidence="2 3">
    <name type="scientific">Rattus norvegicus</name>
    <name type="common">Rat</name>
    <dbReference type="NCBI Taxonomy" id="10116"/>
    <lineage>
        <taxon>Eukaryota</taxon>
        <taxon>Metazoa</taxon>
        <taxon>Chordata</taxon>
        <taxon>Craniata</taxon>
        <taxon>Vertebrata</taxon>
        <taxon>Euteleostomi</taxon>
        <taxon>Mammalia</taxon>
        <taxon>Eutheria</taxon>
        <taxon>Euarchontoglires</taxon>
        <taxon>Glires</taxon>
        <taxon>Rodentia</taxon>
        <taxon>Myomorpha</taxon>
        <taxon>Muroidea</taxon>
        <taxon>Muridae</taxon>
        <taxon>Murinae</taxon>
        <taxon>Rattus</taxon>
    </lineage>
</organism>
<dbReference type="AlphaFoldDB" id="A6JY47"/>
<feature type="non-terminal residue" evidence="2">
    <location>
        <position position="97"/>
    </location>
</feature>
<name>A6JY47_RAT</name>
<accession>A6JY47</accession>
<gene>
    <name evidence="2" type="ORF">rCG_39119</name>
</gene>
<protein>
    <submittedName>
        <fullName evidence="2">RCG39119</fullName>
    </submittedName>
</protein>
<keyword evidence="1" id="KW-0812">Transmembrane</keyword>
<feature type="transmembrane region" description="Helical" evidence="1">
    <location>
        <begin position="36"/>
        <end position="62"/>
    </location>
</feature>
<keyword evidence="1" id="KW-1133">Transmembrane helix</keyword>
<evidence type="ECO:0000313" key="2">
    <source>
        <dbReference type="EMBL" id="EDL87325.1"/>
    </source>
</evidence>
<dbReference type="EMBL" id="CH474006">
    <property type="protein sequence ID" value="EDL87325.1"/>
    <property type="molecule type" value="Genomic_DNA"/>
</dbReference>
<keyword evidence="1" id="KW-0472">Membrane</keyword>
<proteinExistence type="predicted"/>
<evidence type="ECO:0000256" key="1">
    <source>
        <dbReference type="SAM" id="Phobius"/>
    </source>
</evidence>
<sequence>MCDLFQSPAELARGQAFLQSSNPMAYVVRLWGSGRWFLFFGFLFVCVFLVFWVLLLLLFVFLRPALLVWPRLALMMSPLTSSYTARNPPEIKRQSNL</sequence>